<feature type="region of interest" description="Disordered" evidence="2">
    <location>
        <begin position="921"/>
        <end position="940"/>
    </location>
</feature>
<dbReference type="PANTHER" id="PTHR15092:SF47">
    <property type="entry name" value="POLY(A)-SPECIFIC EXORIBONUCLEASE PARN"/>
    <property type="match status" value="1"/>
</dbReference>
<dbReference type="SUPFAM" id="SSF82708">
    <property type="entry name" value="R3H domain"/>
    <property type="match status" value="1"/>
</dbReference>
<reference evidence="3 4" key="1">
    <citation type="journal article" date="2010" name="Science">
        <title>Genomic analysis of organismal complexity in the multicellular green alga Volvox carteri.</title>
        <authorList>
            <person name="Prochnik S.E."/>
            <person name="Umen J."/>
            <person name="Nedelcu A.M."/>
            <person name="Hallmann A."/>
            <person name="Miller S.M."/>
            <person name="Nishii I."/>
            <person name="Ferris P."/>
            <person name="Kuo A."/>
            <person name="Mitros T."/>
            <person name="Fritz-Laylin L.K."/>
            <person name="Hellsten U."/>
            <person name="Chapman J."/>
            <person name="Simakov O."/>
            <person name="Rensing S.A."/>
            <person name="Terry A."/>
            <person name="Pangilinan J."/>
            <person name="Kapitonov V."/>
            <person name="Jurka J."/>
            <person name="Salamov A."/>
            <person name="Shapiro H."/>
            <person name="Schmutz J."/>
            <person name="Grimwood J."/>
            <person name="Lindquist E."/>
            <person name="Lucas S."/>
            <person name="Grigoriev I.V."/>
            <person name="Schmitt R."/>
            <person name="Kirk D."/>
            <person name="Rokhsar D.S."/>
        </authorList>
    </citation>
    <scope>NUCLEOTIDE SEQUENCE [LARGE SCALE GENOMIC DNA]</scope>
    <source>
        <strain evidence="4">f. Nagariensis / Eve</strain>
    </source>
</reference>
<dbReference type="STRING" id="3068.D8UKH2"/>
<dbReference type="InterPro" id="IPR051181">
    <property type="entry name" value="CAF1_poly(A)_ribonucleases"/>
</dbReference>
<dbReference type="GeneID" id="9626058"/>
<dbReference type="InParanoid" id="D8UKH2"/>
<evidence type="ECO:0000313" key="3">
    <source>
        <dbReference type="EMBL" id="EFJ39774.1"/>
    </source>
</evidence>
<dbReference type="Gene3D" id="3.30.1370.50">
    <property type="entry name" value="R3H-like domain"/>
    <property type="match status" value="1"/>
</dbReference>
<dbReference type="Proteomes" id="UP000001058">
    <property type="component" value="Unassembled WGS sequence"/>
</dbReference>
<dbReference type="RefSeq" id="XP_002959151.1">
    <property type="nucleotide sequence ID" value="XM_002959105.1"/>
</dbReference>
<dbReference type="Gene3D" id="3.30.420.10">
    <property type="entry name" value="Ribonuclease H-like superfamily/Ribonuclease H"/>
    <property type="match status" value="2"/>
</dbReference>
<feature type="region of interest" description="Disordered" evidence="2">
    <location>
        <begin position="391"/>
        <end position="410"/>
    </location>
</feature>
<name>D8UKH2_VOLCA</name>
<dbReference type="Pfam" id="PF04857">
    <property type="entry name" value="CAF1"/>
    <property type="match status" value="1"/>
</dbReference>
<feature type="region of interest" description="Disordered" evidence="2">
    <location>
        <begin position="964"/>
        <end position="987"/>
    </location>
</feature>
<dbReference type="SUPFAM" id="SSF53098">
    <property type="entry name" value="Ribonuclease H-like"/>
    <property type="match status" value="1"/>
</dbReference>
<evidence type="ECO:0000256" key="2">
    <source>
        <dbReference type="SAM" id="MobiDB-lite"/>
    </source>
</evidence>
<dbReference type="InterPro" id="IPR036397">
    <property type="entry name" value="RNaseH_sf"/>
</dbReference>
<dbReference type="InterPro" id="IPR006941">
    <property type="entry name" value="RNase_CAF1"/>
</dbReference>
<gene>
    <name evidence="3" type="ORF">VOLCADRAFT_108501</name>
</gene>
<dbReference type="EMBL" id="GL378447">
    <property type="protein sequence ID" value="EFJ39774.1"/>
    <property type="molecule type" value="Genomic_DNA"/>
</dbReference>
<dbReference type="InterPro" id="IPR012337">
    <property type="entry name" value="RNaseH-like_sf"/>
</dbReference>
<dbReference type="PANTHER" id="PTHR15092">
    <property type="entry name" value="POLY A -SPECIFIC RIBONUCLEASE/TARGET OF EGR1, MEMBER 1"/>
    <property type="match status" value="1"/>
</dbReference>
<protein>
    <submittedName>
        <fullName evidence="3">Uncharacterized protein</fullName>
    </submittedName>
</protein>
<organism evidence="4">
    <name type="scientific">Volvox carteri f. nagariensis</name>
    <dbReference type="NCBI Taxonomy" id="3068"/>
    <lineage>
        <taxon>Eukaryota</taxon>
        <taxon>Viridiplantae</taxon>
        <taxon>Chlorophyta</taxon>
        <taxon>core chlorophytes</taxon>
        <taxon>Chlorophyceae</taxon>
        <taxon>CS clade</taxon>
        <taxon>Chlamydomonadales</taxon>
        <taxon>Volvocaceae</taxon>
        <taxon>Volvox</taxon>
    </lineage>
</organism>
<feature type="compositionally biased region" description="Polar residues" evidence="2">
    <location>
        <begin position="971"/>
        <end position="981"/>
    </location>
</feature>
<dbReference type="GO" id="GO:0003723">
    <property type="term" value="F:RNA binding"/>
    <property type="evidence" value="ECO:0007669"/>
    <property type="project" value="TreeGrafter"/>
</dbReference>
<dbReference type="GO" id="GO:0000175">
    <property type="term" value="F:3'-5'-RNA exonuclease activity"/>
    <property type="evidence" value="ECO:0007669"/>
    <property type="project" value="TreeGrafter"/>
</dbReference>
<evidence type="ECO:0000256" key="1">
    <source>
        <dbReference type="ARBA" id="ARBA00008372"/>
    </source>
</evidence>
<dbReference type="OrthoDB" id="1432093at2759"/>
<dbReference type="KEGG" id="vcn:VOLCADRAFT_108501"/>
<comment type="similarity">
    <text evidence="1">Belongs to the CAF1 family.</text>
</comment>
<proteinExistence type="inferred from homology"/>
<dbReference type="AlphaFoldDB" id="D8UKH2"/>
<accession>D8UKH2</accession>
<evidence type="ECO:0000313" key="4">
    <source>
        <dbReference type="Proteomes" id="UP000001058"/>
    </source>
</evidence>
<dbReference type="eggNOG" id="KOG1990">
    <property type="taxonomic scope" value="Eukaryota"/>
</dbReference>
<dbReference type="InterPro" id="IPR036867">
    <property type="entry name" value="R3H_dom_sf"/>
</dbReference>
<sequence length="987" mass="105071">MRESLIGSSHYRALPWVRLSTQLDSKFGLTDKPVLSNTAICSLYTVGLSKGLTAAASARVLLPTRDIRQLFFTRRLAAAVTAPVCILPARWQRFRGQSLPIPGAFTCGILRQLARSPHKNSVTCRDSSNSSCGGDYRYFCYDEYWPPVPVTLGPIPVGTGDSPAAVSDYSNSTLQQPLPPVVTFWPQLEPTASNTTTRGSSSSSSTSEAAIPVGAELAASIAMQAAAEDPFNMDLLEVAASCAPPVATATAAASDRKTSPAVDVTRHNFEVMLPMVRRYLASCDFFAFDCEMTGLFLDGQTENYLDDMQDRYTRTAAAAQSFIITQFGLSCFRRQPEPGPGGEARYLAATFNFYLFPRPPEGAAFGSSRRFLCDAGSLSFLASQLDRENFSNNANNGGGGGGGEVPRADVALTNPGDQEFVQNLVASVRDWLASGSSQPLDLPPVNRYLRLLTYQALARPENFGGPPGGSPDWQPGFVVKKVNGERNMTLVRLVRCGSAAEAAALEAAEQAEKRAGVAAAAGFAAVWEAMRECGRPAVGHNCMFDVAYGISQFGEGRLPATWEGFKRAVAHWFRGGLYDTKHICRQLPELLGSDTMLAVMYGSLVPQNSVTSGTGPLPARVSISHARGFEKYVAVAAGELAHEAGYDAFMTGSVFAALEAVMAVKGVLGAEVGEGMGAAAGRMEVEAADLTTEETEAPAVTGIDAGVQVPYVSLVPYVWRLNVTRSDLPFALLRPTVPGDPATLEPVPERPLVFHLGTLSHGVRANDIHRAFEEAGLGKGVLDFGQSRDSNLSRNRNTCSIPICSITTFSEKNRSVDADSVIARILHNLSSLYVCVFPHPRILHPGPQVECEVAATRLREEQGLLEERRLCAEVLPYVKYRARKDEMLAAGTWPLPGYGSGYGGARGGYGGSGGVLGSRPAAAAGAGGRSAPPPAGTATTATVAAVAAGPSAEPPVRPGKRLRVDAEEEVQQQQPTRSALGQQCVMM</sequence>
<keyword evidence="4" id="KW-1185">Reference proteome</keyword>